<keyword evidence="1" id="KW-1133">Transmembrane helix</keyword>
<dbReference type="RefSeq" id="WP_240696747.1">
    <property type="nucleotide sequence ID" value="NZ_FTMI01000008.1"/>
</dbReference>
<dbReference type="GO" id="GO:0016020">
    <property type="term" value="C:membrane"/>
    <property type="evidence" value="ECO:0007669"/>
    <property type="project" value="InterPro"/>
</dbReference>
<dbReference type="AlphaFoldDB" id="A0A1N6VT94"/>
<dbReference type="Proteomes" id="UP000186235">
    <property type="component" value="Unassembled WGS sequence"/>
</dbReference>
<organism evidence="2 3">
    <name type="scientific">Cellulosimicrobium aquatile</name>
    <dbReference type="NCBI Taxonomy" id="1612203"/>
    <lineage>
        <taxon>Bacteria</taxon>
        <taxon>Bacillati</taxon>
        <taxon>Actinomycetota</taxon>
        <taxon>Actinomycetes</taxon>
        <taxon>Micrococcales</taxon>
        <taxon>Promicromonosporaceae</taxon>
        <taxon>Cellulosimicrobium</taxon>
    </lineage>
</organism>
<dbReference type="Pfam" id="PF02325">
    <property type="entry name" value="CCB3_YggT"/>
    <property type="match status" value="1"/>
</dbReference>
<evidence type="ECO:0000256" key="1">
    <source>
        <dbReference type="SAM" id="Phobius"/>
    </source>
</evidence>
<protein>
    <submittedName>
        <fullName evidence="2">YggT family protein</fullName>
    </submittedName>
</protein>
<feature type="transmembrane region" description="Helical" evidence="1">
    <location>
        <begin position="73"/>
        <end position="93"/>
    </location>
</feature>
<dbReference type="EMBL" id="FTMI01000008">
    <property type="protein sequence ID" value="SIQ81057.1"/>
    <property type="molecule type" value="Genomic_DNA"/>
</dbReference>
<feature type="transmembrane region" description="Helical" evidence="1">
    <location>
        <begin position="6"/>
        <end position="27"/>
    </location>
</feature>
<evidence type="ECO:0000313" key="2">
    <source>
        <dbReference type="EMBL" id="SIQ81057.1"/>
    </source>
</evidence>
<sequence length="96" mass="10966">MIWDLITGIVGFLLWLYLLLLIGRLVFDWVQFFARDWRPRGVLLVLAEVIYSATDPPLRALRRLIPPLSLGQVRLDLAFIILFFAVTIAAQVVSSL</sequence>
<reference evidence="3" key="1">
    <citation type="submission" date="2017-01" db="EMBL/GenBank/DDBJ databases">
        <authorList>
            <person name="Varghese N."/>
            <person name="Submissions S."/>
        </authorList>
    </citation>
    <scope>NUCLEOTIDE SEQUENCE [LARGE SCALE GENOMIC DNA]</scope>
    <source>
        <strain evidence="3">3bp</strain>
    </source>
</reference>
<accession>A0A1N6VT94</accession>
<proteinExistence type="predicted"/>
<evidence type="ECO:0000313" key="3">
    <source>
        <dbReference type="Proteomes" id="UP000186235"/>
    </source>
</evidence>
<keyword evidence="1" id="KW-0812">Transmembrane</keyword>
<dbReference type="InterPro" id="IPR003425">
    <property type="entry name" value="CCB3/YggT"/>
</dbReference>
<keyword evidence="3" id="KW-1185">Reference proteome</keyword>
<gene>
    <name evidence="2" type="ORF">SAMN05518682_3717</name>
</gene>
<name>A0A1N6VT94_9MICO</name>
<keyword evidence="1" id="KW-0472">Membrane</keyword>
<dbReference type="GeneID" id="95686170"/>